<reference evidence="1" key="2">
    <citation type="submission" date="2020-01" db="EMBL/GenBank/DDBJ databases">
        <authorList>
            <person name="Campanaro S."/>
        </authorList>
    </citation>
    <scope>NUCLEOTIDE SEQUENCE</scope>
    <source>
        <strain evidence="1">AS06rmzACSIP_7</strain>
    </source>
</reference>
<keyword evidence="1" id="KW-0969">Cilium</keyword>
<protein>
    <submittedName>
        <fullName evidence="1">Flagellar biosynthesis regulator FlaF</fullName>
    </submittedName>
</protein>
<organism evidence="1 2">
    <name type="scientific">Syntrophorhabdus aromaticivorans</name>
    <dbReference type="NCBI Taxonomy" id="328301"/>
    <lineage>
        <taxon>Bacteria</taxon>
        <taxon>Pseudomonadati</taxon>
        <taxon>Thermodesulfobacteriota</taxon>
        <taxon>Syntrophorhabdia</taxon>
        <taxon>Syntrophorhabdales</taxon>
        <taxon>Syntrophorhabdaceae</taxon>
        <taxon>Syntrophorhabdus</taxon>
    </lineage>
</organism>
<dbReference type="Pfam" id="PF07309">
    <property type="entry name" value="FlaF"/>
    <property type="match status" value="1"/>
</dbReference>
<evidence type="ECO:0000313" key="1">
    <source>
        <dbReference type="EMBL" id="NLW34243.1"/>
    </source>
</evidence>
<accession>A0A351U2Y3</accession>
<dbReference type="EMBL" id="JAAYEE010000032">
    <property type="protein sequence ID" value="NLW34243.1"/>
    <property type="molecule type" value="Genomic_DNA"/>
</dbReference>
<dbReference type="AlphaFoldDB" id="A0A351U2Y3"/>
<dbReference type="NCBIfam" id="NF009435">
    <property type="entry name" value="PRK12794.1"/>
    <property type="match status" value="1"/>
</dbReference>
<keyword evidence="1" id="KW-0282">Flagellum</keyword>
<reference evidence="1" key="1">
    <citation type="journal article" date="2020" name="Biotechnol. Biofuels">
        <title>New insights from the biogas microbiome by comprehensive genome-resolved metagenomics of nearly 1600 species originating from multiple anaerobic digesters.</title>
        <authorList>
            <person name="Campanaro S."/>
            <person name="Treu L."/>
            <person name="Rodriguez-R L.M."/>
            <person name="Kovalovszki A."/>
            <person name="Ziels R.M."/>
            <person name="Maus I."/>
            <person name="Zhu X."/>
            <person name="Kougias P.G."/>
            <person name="Basile A."/>
            <person name="Luo G."/>
            <person name="Schluter A."/>
            <person name="Konstantinidis K.T."/>
            <person name="Angelidaki I."/>
        </authorList>
    </citation>
    <scope>NUCLEOTIDE SEQUENCE</scope>
    <source>
        <strain evidence="1">AS06rmzACSIP_7</strain>
    </source>
</reference>
<dbReference type="STRING" id="909663.GCA_000512235_02438"/>
<sequence>MLRSEVSVVNHAKIGSPVQGADRESRIQRLVKVRNPYEVYREAGKQGSATRNLEVTVLVKGARLLRECQKNWNRLDNKDRLSRLNEACTYNQGIWAAFQAEAMKEDNPLPAELKRNILLLSVFIDKRLASVLADPNPEKLAQVIKINLHIAAGLRGSPEGELPFDVE</sequence>
<proteinExistence type="predicted"/>
<evidence type="ECO:0000313" key="2">
    <source>
        <dbReference type="Proteomes" id="UP000777265"/>
    </source>
</evidence>
<dbReference type="Proteomes" id="UP000777265">
    <property type="component" value="Unassembled WGS sequence"/>
</dbReference>
<comment type="caution">
    <text evidence="1">The sequence shown here is derived from an EMBL/GenBank/DDBJ whole genome shotgun (WGS) entry which is preliminary data.</text>
</comment>
<gene>
    <name evidence="1" type="primary">flaF</name>
    <name evidence="1" type="ORF">GXY80_02005</name>
</gene>
<keyword evidence="1" id="KW-0966">Cell projection</keyword>
<dbReference type="GO" id="GO:0044781">
    <property type="term" value="P:bacterial-type flagellum organization"/>
    <property type="evidence" value="ECO:0007669"/>
    <property type="project" value="InterPro"/>
</dbReference>
<name>A0A351U2Y3_9BACT</name>
<dbReference type="InterPro" id="IPR010845">
    <property type="entry name" value="FlaF"/>
</dbReference>